<sequence length="226" mass="23976">MQLFLQVVLAYPTLPLSIVLTVCLLYWLLVAGGLLGDGLGLEAGDGLELDAGTHGLAAMLARFGLGGAPLMLVLSLLTFFAWTLVYLLQLLVLQPLPDLLRWLLGSAALLLAPLLAAFPTAVVLRPLRLLLLRLRPAAQRSLLGRVAVVSSPEVTAQQGRAMLADGGAGLLLQVRSAQGTTLLRGQAVLLVEYDRQAYCYHVVPADALEPASASRSLFESGDKESS</sequence>
<evidence type="ECO:0008006" key="4">
    <source>
        <dbReference type="Google" id="ProtNLM"/>
    </source>
</evidence>
<dbReference type="PATRIC" id="fig|266128.3.peg.2384"/>
<protein>
    <recommendedName>
        <fullName evidence="4">DUF1449 family protein</fullName>
    </recommendedName>
</protein>
<feature type="transmembrane region" description="Helical" evidence="1">
    <location>
        <begin position="99"/>
        <end position="124"/>
    </location>
</feature>
<dbReference type="EMBL" id="LDJH01000006">
    <property type="protein sequence ID" value="KRG59639.1"/>
    <property type="molecule type" value="Genomic_DNA"/>
</dbReference>
<evidence type="ECO:0000313" key="3">
    <source>
        <dbReference type="Proteomes" id="UP000051254"/>
    </source>
</evidence>
<keyword evidence="1" id="KW-1133">Transmembrane helix</keyword>
<keyword evidence="1" id="KW-0812">Transmembrane</keyword>
<organism evidence="2 3">
    <name type="scientific">Stenotrophomonas koreensis</name>
    <dbReference type="NCBI Taxonomy" id="266128"/>
    <lineage>
        <taxon>Bacteria</taxon>
        <taxon>Pseudomonadati</taxon>
        <taxon>Pseudomonadota</taxon>
        <taxon>Gammaproteobacteria</taxon>
        <taxon>Lysobacterales</taxon>
        <taxon>Lysobacteraceae</taxon>
        <taxon>Stenotrophomonas</taxon>
    </lineage>
</organism>
<dbReference type="AlphaFoldDB" id="A0A0R0C151"/>
<dbReference type="Proteomes" id="UP000051254">
    <property type="component" value="Unassembled WGS sequence"/>
</dbReference>
<gene>
    <name evidence="2" type="ORF">ABB25_03605</name>
</gene>
<keyword evidence="1" id="KW-0472">Membrane</keyword>
<feature type="transmembrane region" description="Helical" evidence="1">
    <location>
        <begin position="7"/>
        <end position="29"/>
    </location>
</feature>
<dbReference type="OrthoDB" id="8912654at2"/>
<reference evidence="2" key="1">
    <citation type="submission" date="2015-05" db="EMBL/GenBank/DDBJ databases">
        <title>Genome sequencing and analysis of members of genus Stenotrophomonas.</title>
        <authorList>
            <person name="Patil P.P."/>
            <person name="Midha S."/>
            <person name="Patil P.B."/>
        </authorList>
    </citation>
    <scope>NUCLEOTIDE SEQUENCE [LARGE SCALE GENOMIC DNA]</scope>
    <source>
        <strain evidence="2">DSM 17805</strain>
    </source>
</reference>
<evidence type="ECO:0000313" key="2">
    <source>
        <dbReference type="EMBL" id="KRG59639.1"/>
    </source>
</evidence>
<keyword evidence="3" id="KW-1185">Reference proteome</keyword>
<comment type="caution">
    <text evidence="2">The sequence shown here is derived from an EMBL/GenBank/DDBJ whole genome shotgun (WGS) entry which is preliminary data.</text>
</comment>
<name>A0A0R0C151_9GAMM</name>
<feature type="transmembrane region" description="Helical" evidence="1">
    <location>
        <begin position="72"/>
        <end position="93"/>
    </location>
</feature>
<dbReference type="STRING" id="266128.ABB25_03605"/>
<dbReference type="RefSeq" id="WP_057663826.1">
    <property type="nucleotide sequence ID" value="NZ_LDJH01000006.1"/>
</dbReference>
<accession>A0A0R0C151</accession>
<evidence type="ECO:0000256" key="1">
    <source>
        <dbReference type="SAM" id="Phobius"/>
    </source>
</evidence>
<proteinExistence type="predicted"/>